<dbReference type="InterPro" id="IPR006016">
    <property type="entry name" value="UspA"/>
</dbReference>
<keyword evidence="2" id="KW-0175">Coiled coil</keyword>
<comment type="similarity">
    <text evidence="1">Belongs to the universal stress protein A family.</text>
</comment>
<organism evidence="4 5">
    <name type="scientific">Entotheonella factor</name>
    <dbReference type="NCBI Taxonomy" id="1429438"/>
    <lineage>
        <taxon>Bacteria</taxon>
        <taxon>Pseudomonadati</taxon>
        <taxon>Nitrospinota/Tectimicrobiota group</taxon>
        <taxon>Candidatus Tectimicrobiota</taxon>
        <taxon>Candidatus Entotheonellia</taxon>
        <taxon>Candidatus Entotheonellales</taxon>
        <taxon>Candidatus Entotheonellaceae</taxon>
        <taxon>Candidatus Entotheonella</taxon>
    </lineage>
</organism>
<dbReference type="HOGENOM" id="CLU_049301_11_0_7"/>
<dbReference type="CDD" id="cd00293">
    <property type="entry name" value="USP-like"/>
    <property type="match status" value="1"/>
</dbReference>
<dbReference type="PANTHER" id="PTHR46268">
    <property type="entry name" value="STRESS RESPONSE PROTEIN NHAX"/>
    <property type="match status" value="1"/>
</dbReference>
<keyword evidence="5" id="KW-1185">Reference proteome</keyword>
<evidence type="ECO:0000313" key="4">
    <source>
        <dbReference type="EMBL" id="ETW98259.1"/>
    </source>
</evidence>
<dbReference type="InterPro" id="IPR014729">
    <property type="entry name" value="Rossmann-like_a/b/a_fold"/>
</dbReference>
<dbReference type="SUPFAM" id="SSF52402">
    <property type="entry name" value="Adenine nucleotide alpha hydrolases-like"/>
    <property type="match status" value="1"/>
</dbReference>
<sequence>MQDHKDYLGDKFRLIERAQEDIYFRKLDEELLNEMRERAAQETDESEMADDTPVPGNTFTPILVPVDFSSYSTQALRTGADLAARFGASMIVLHVIDRETELLKVRHHLERTSGASGDSIDTQYAEGPNDWIETLVIDHREQAYQALQTFLPPQLTDQSVELRVVVGSPFERIVETAVQDDIALIVMGTHGRTGLAHLALGSIAERVVCLAPCPVMTVKDPSPETKSWLAEFYNTFLQSHAQ</sequence>
<gene>
    <name evidence="4" type="ORF">ETSY1_19560</name>
</gene>
<dbReference type="PANTHER" id="PTHR46268:SF6">
    <property type="entry name" value="UNIVERSAL STRESS PROTEIN UP12"/>
    <property type="match status" value="1"/>
</dbReference>
<dbReference type="PRINTS" id="PR01438">
    <property type="entry name" value="UNVRSLSTRESS"/>
</dbReference>
<dbReference type="EMBL" id="AZHW01000571">
    <property type="protein sequence ID" value="ETW98259.1"/>
    <property type="molecule type" value="Genomic_DNA"/>
</dbReference>
<evidence type="ECO:0000256" key="1">
    <source>
        <dbReference type="ARBA" id="ARBA00008791"/>
    </source>
</evidence>
<name>W4LK16_ENTF1</name>
<feature type="coiled-coil region" evidence="2">
    <location>
        <begin position="25"/>
        <end position="52"/>
    </location>
</feature>
<feature type="domain" description="UspA" evidence="3">
    <location>
        <begin position="59"/>
        <end position="219"/>
    </location>
</feature>
<dbReference type="AlphaFoldDB" id="W4LK16"/>
<dbReference type="Pfam" id="PF00582">
    <property type="entry name" value="Usp"/>
    <property type="match status" value="1"/>
</dbReference>
<dbReference type="Proteomes" id="UP000019141">
    <property type="component" value="Unassembled WGS sequence"/>
</dbReference>
<evidence type="ECO:0000313" key="5">
    <source>
        <dbReference type="Proteomes" id="UP000019141"/>
    </source>
</evidence>
<accession>W4LK16</accession>
<proteinExistence type="inferred from homology"/>
<protein>
    <recommendedName>
        <fullName evidence="3">UspA domain-containing protein</fullName>
    </recommendedName>
</protein>
<comment type="caution">
    <text evidence="4">The sequence shown here is derived from an EMBL/GenBank/DDBJ whole genome shotgun (WGS) entry which is preliminary data.</text>
</comment>
<reference evidence="4 5" key="1">
    <citation type="journal article" date="2014" name="Nature">
        <title>An environmental bacterial taxon with a large and distinct metabolic repertoire.</title>
        <authorList>
            <person name="Wilson M.C."/>
            <person name="Mori T."/>
            <person name="Ruckert C."/>
            <person name="Uria A.R."/>
            <person name="Helf M.J."/>
            <person name="Takada K."/>
            <person name="Gernert C."/>
            <person name="Steffens U.A."/>
            <person name="Heycke N."/>
            <person name="Schmitt S."/>
            <person name="Rinke C."/>
            <person name="Helfrich E.J."/>
            <person name="Brachmann A.O."/>
            <person name="Gurgui C."/>
            <person name="Wakimoto T."/>
            <person name="Kracht M."/>
            <person name="Crusemann M."/>
            <person name="Hentschel U."/>
            <person name="Abe I."/>
            <person name="Matsunaga S."/>
            <person name="Kalinowski J."/>
            <person name="Takeyama H."/>
            <person name="Piel J."/>
        </authorList>
    </citation>
    <scope>NUCLEOTIDE SEQUENCE [LARGE SCALE GENOMIC DNA]</scope>
    <source>
        <strain evidence="5">TSY1</strain>
    </source>
</reference>
<evidence type="ECO:0000256" key="2">
    <source>
        <dbReference type="SAM" id="Coils"/>
    </source>
</evidence>
<dbReference type="Gene3D" id="3.40.50.620">
    <property type="entry name" value="HUPs"/>
    <property type="match status" value="1"/>
</dbReference>
<evidence type="ECO:0000259" key="3">
    <source>
        <dbReference type="Pfam" id="PF00582"/>
    </source>
</evidence>
<dbReference type="InterPro" id="IPR006015">
    <property type="entry name" value="Universal_stress_UspA"/>
</dbReference>